<name>A0A1H9YR25_9PROT</name>
<dbReference type="RefSeq" id="WP_074703948.1">
    <property type="nucleotide sequence ID" value="NZ_FOHI01000001.1"/>
</dbReference>
<evidence type="ECO:0000313" key="1">
    <source>
        <dbReference type="EMBL" id="SES71603.1"/>
    </source>
</evidence>
<dbReference type="AlphaFoldDB" id="A0A1H9YR25"/>
<organism evidence="1 2">
    <name type="scientific">Nitrosospira multiformis</name>
    <dbReference type="NCBI Taxonomy" id="1231"/>
    <lineage>
        <taxon>Bacteria</taxon>
        <taxon>Pseudomonadati</taxon>
        <taxon>Pseudomonadota</taxon>
        <taxon>Betaproteobacteria</taxon>
        <taxon>Nitrosomonadales</taxon>
        <taxon>Nitrosomonadaceae</taxon>
        <taxon>Nitrosospira</taxon>
    </lineage>
</organism>
<reference evidence="1 2" key="1">
    <citation type="submission" date="2016-10" db="EMBL/GenBank/DDBJ databases">
        <authorList>
            <person name="de Groot N.N."/>
        </authorList>
    </citation>
    <scope>NUCLEOTIDE SEQUENCE [LARGE SCALE GENOMIC DNA]</scope>
    <source>
        <strain evidence="1 2">Nl7</strain>
    </source>
</reference>
<protein>
    <submittedName>
        <fullName evidence="1">Uncharacterized protein</fullName>
    </submittedName>
</protein>
<sequence length="67" mass="7978">MRYAAYTIEQFCEAYHCPREYYEVLKQQYLAPDEIKLGDQVIIPRRTAEEWEKRMAARQSQPGVVLP</sequence>
<accession>A0A1H9YR25</accession>
<gene>
    <name evidence="1" type="ORF">SAMN05216412_101345</name>
</gene>
<evidence type="ECO:0000313" key="2">
    <source>
        <dbReference type="Proteomes" id="UP000183339"/>
    </source>
</evidence>
<proteinExistence type="predicted"/>
<dbReference type="OrthoDB" id="9135028at2"/>
<dbReference type="Proteomes" id="UP000183339">
    <property type="component" value="Unassembled WGS sequence"/>
</dbReference>
<dbReference type="EMBL" id="FOHI01000001">
    <property type="protein sequence ID" value="SES71603.1"/>
    <property type="molecule type" value="Genomic_DNA"/>
</dbReference>